<accession>A0A0A9AY01</accession>
<reference evidence="1" key="2">
    <citation type="journal article" date="2015" name="Data Brief">
        <title>Shoot transcriptome of the giant reed, Arundo donax.</title>
        <authorList>
            <person name="Barrero R.A."/>
            <person name="Guerrero F.D."/>
            <person name="Moolhuijzen P."/>
            <person name="Goolsby J.A."/>
            <person name="Tidwell J."/>
            <person name="Bellgard S.E."/>
            <person name="Bellgard M.I."/>
        </authorList>
    </citation>
    <scope>NUCLEOTIDE SEQUENCE</scope>
    <source>
        <tissue evidence="1">Shoot tissue taken approximately 20 cm above the soil surface</tissue>
    </source>
</reference>
<name>A0A0A9AY01_ARUDO</name>
<proteinExistence type="predicted"/>
<dbReference type="EMBL" id="GBRH01243137">
    <property type="protein sequence ID" value="JAD54758.1"/>
    <property type="molecule type" value="Transcribed_RNA"/>
</dbReference>
<protein>
    <submittedName>
        <fullName evidence="1">Uncharacterized protein</fullName>
    </submittedName>
</protein>
<dbReference type="AlphaFoldDB" id="A0A0A9AY01"/>
<reference evidence="1" key="1">
    <citation type="submission" date="2014-09" db="EMBL/GenBank/DDBJ databases">
        <authorList>
            <person name="Magalhaes I.L.F."/>
            <person name="Oliveira U."/>
            <person name="Santos F.R."/>
            <person name="Vidigal T.H.D.A."/>
            <person name="Brescovit A.D."/>
            <person name="Santos A.J."/>
        </authorList>
    </citation>
    <scope>NUCLEOTIDE SEQUENCE</scope>
    <source>
        <tissue evidence="1">Shoot tissue taken approximately 20 cm above the soil surface</tissue>
    </source>
</reference>
<organism evidence="1">
    <name type="scientific">Arundo donax</name>
    <name type="common">Giant reed</name>
    <name type="synonym">Donax arundinaceus</name>
    <dbReference type="NCBI Taxonomy" id="35708"/>
    <lineage>
        <taxon>Eukaryota</taxon>
        <taxon>Viridiplantae</taxon>
        <taxon>Streptophyta</taxon>
        <taxon>Embryophyta</taxon>
        <taxon>Tracheophyta</taxon>
        <taxon>Spermatophyta</taxon>
        <taxon>Magnoliopsida</taxon>
        <taxon>Liliopsida</taxon>
        <taxon>Poales</taxon>
        <taxon>Poaceae</taxon>
        <taxon>PACMAD clade</taxon>
        <taxon>Arundinoideae</taxon>
        <taxon>Arundineae</taxon>
        <taxon>Arundo</taxon>
    </lineage>
</organism>
<evidence type="ECO:0000313" key="1">
    <source>
        <dbReference type="EMBL" id="JAD54758.1"/>
    </source>
</evidence>
<sequence>MPIDRVKSLPEIWFENDRFSSSFVAALDNLSCI</sequence>